<dbReference type="RefSeq" id="WP_088604996.1">
    <property type="nucleotide sequence ID" value="NZ_NJIH01000011.1"/>
</dbReference>
<keyword evidence="2" id="KW-1185">Reference proteome</keyword>
<protein>
    <submittedName>
        <fullName evidence="1">Uncharacterized protein</fullName>
    </submittedName>
</protein>
<dbReference type="EMBL" id="NJIH01000011">
    <property type="protein sequence ID" value="OWT56118.1"/>
    <property type="molecule type" value="Genomic_DNA"/>
</dbReference>
<accession>A0A225M4B7</accession>
<organism evidence="1 2">
    <name type="scientific">Candidimonas nitroreducens</name>
    <dbReference type="NCBI Taxonomy" id="683354"/>
    <lineage>
        <taxon>Bacteria</taxon>
        <taxon>Pseudomonadati</taxon>
        <taxon>Pseudomonadota</taxon>
        <taxon>Betaproteobacteria</taxon>
        <taxon>Burkholderiales</taxon>
        <taxon>Alcaligenaceae</taxon>
        <taxon>Candidimonas</taxon>
    </lineage>
</organism>
<comment type="caution">
    <text evidence="1">The sequence shown here is derived from an EMBL/GenBank/DDBJ whole genome shotgun (WGS) entry which is preliminary data.</text>
</comment>
<evidence type="ECO:0000313" key="2">
    <source>
        <dbReference type="Proteomes" id="UP000214603"/>
    </source>
</evidence>
<name>A0A225M4B7_9BURK</name>
<sequence>MKIAALDLPLAAGVRAGIHRRSYLQAQSLAGIDMALWDPAAIFPELQRRSERVSPRVLGVRAGEDLLALARHWRREFGALMQRGGIVVAMLPPPSGFHVHTLQEVMRYEPLEPLSLLLPRPLRYTGATAVPGTAQAAGEPFRSLFERSLALLQPQARLEDFPGTAILHDAAGAPLACYISLPPGGMLLLPRLRPEALADPALSDVFIDALRHCALRLGHAGGGDIAAWADACLNSQERELLVRERELRSRIQHAQTQLDSTLRAIDRLRADKRLVAGEGAGLEFALAELLRRKGAFVQQDWLEQSLLVAELRSGFLVAATRGPDDTADSAYFKQLEQARARISDYYGKPAQILLVDASQNRLPLQARTVTSPVQAAAEAHGALCLQGAHMYGWLLMEEPDADGLLEHVRNDGTALRQRLWRSATQALQPAATTFKETKET</sequence>
<evidence type="ECO:0000313" key="1">
    <source>
        <dbReference type="EMBL" id="OWT56118.1"/>
    </source>
</evidence>
<dbReference type="AlphaFoldDB" id="A0A225M4B7"/>
<reference evidence="2" key="1">
    <citation type="submission" date="2017-06" db="EMBL/GenBank/DDBJ databases">
        <title>Herbaspirillum phytohormonus sp. nov., isolated from the root nodule of Robinia pseudoacacia in lead-zinc mine.</title>
        <authorList>
            <person name="Fan M."/>
            <person name="Lin Y."/>
        </authorList>
    </citation>
    <scope>NUCLEOTIDE SEQUENCE [LARGE SCALE GENOMIC DNA]</scope>
    <source>
        <strain evidence="2">SC-089</strain>
    </source>
</reference>
<dbReference type="Proteomes" id="UP000214603">
    <property type="component" value="Unassembled WGS sequence"/>
</dbReference>
<dbReference type="OrthoDB" id="8665218at2"/>
<gene>
    <name evidence="1" type="ORF">CEY11_18980</name>
</gene>
<proteinExistence type="predicted"/>